<reference evidence="2" key="1">
    <citation type="journal article" date="2019" name="Int. J. Syst. Evol. Microbiol.">
        <title>The Global Catalogue of Microorganisms (GCM) 10K type strain sequencing project: providing services to taxonomists for standard genome sequencing and annotation.</title>
        <authorList>
            <consortium name="The Broad Institute Genomics Platform"/>
            <consortium name="The Broad Institute Genome Sequencing Center for Infectious Disease"/>
            <person name="Wu L."/>
            <person name="Ma J."/>
        </authorList>
    </citation>
    <scope>NUCLEOTIDE SEQUENCE [LARGE SCALE GENOMIC DNA]</scope>
    <source>
        <strain evidence="2">JCM 9373</strain>
    </source>
</reference>
<name>A0ABP6NAD2_9ACTN</name>
<organism evidence="1 2">
    <name type="scientific">Planomonospora alba</name>
    <dbReference type="NCBI Taxonomy" id="161354"/>
    <lineage>
        <taxon>Bacteria</taxon>
        <taxon>Bacillati</taxon>
        <taxon>Actinomycetota</taxon>
        <taxon>Actinomycetes</taxon>
        <taxon>Streptosporangiales</taxon>
        <taxon>Streptosporangiaceae</taxon>
        <taxon>Planomonospora</taxon>
    </lineage>
</organism>
<evidence type="ECO:0000313" key="2">
    <source>
        <dbReference type="Proteomes" id="UP001500320"/>
    </source>
</evidence>
<sequence>MWTARDRDAEAIRAVLRTAERREFSQRHGGLVVEGCGDGRPFLLACADDAEASARELARYQDDLRAAGYRVEPDADDDQALRVWIGS</sequence>
<keyword evidence="2" id="KW-1185">Reference proteome</keyword>
<proteinExistence type="predicted"/>
<accession>A0ABP6NAD2</accession>
<dbReference type="Proteomes" id="UP001500320">
    <property type="component" value="Unassembled WGS sequence"/>
</dbReference>
<protein>
    <submittedName>
        <fullName evidence="1">Uncharacterized protein</fullName>
    </submittedName>
</protein>
<evidence type="ECO:0000313" key="1">
    <source>
        <dbReference type="EMBL" id="GAA3141383.1"/>
    </source>
</evidence>
<comment type="caution">
    <text evidence="1">The sequence shown here is derived from an EMBL/GenBank/DDBJ whole genome shotgun (WGS) entry which is preliminary data.</text>
</comment>
<gene>
    <name evidence="1" type="ORF">GCM10010466_35470</name>
</gene>
<dbReference type="EMBL" id="BAAAUT010000027">
    <property type="protein sequence ID" value="GAA3141383.1"/>
    <property type="molecule type" value="Genomic_DNA"/>
</dbReference>